<sequence>MTTAKIGAIGENDVMLIFKAVGVEVFPVENKQEASQILSKLAKEGYAVIFITESVALSIDADIKKYASKMLPSVVVVPGLKKRNNYALEKLRQSIIKAVGADVMKEK</sequence>
<dbReference type="EC" id="3.6.3.14" evidence="4"/>
<proteinExistence type="inferred from homology"/>
<name>A0A350H9G9_UNCW3</name>
<dbReference type="InterPro" id="IPR036906">
    <property type="entry name" value="ATPase_V1_fsu_sf"/>
</dbReference>
<evidence type="ECO:0000313" key="4">
    <source>
        <dbReference type="EMBL" id="HAV92185.1"/>
    </source>
</evidence>
<dbReference type="SUPFAM" id="SSF159468">
    <property type="entry name" value="AtpF-like"/>
    <property type="match status" value="1"/>
</dbReference>
<comment type="caution">
    <text evidence="4">The sequence shown here is derived from an EMBL/GenBank/DDBJ whole genome shotgun (WGS) entry which is preliminary data.</text>
</comment>
<keyword evidence="4" id="KW-0378">Hydrolase</keyword>
<dbReference type="InterPro" id="IPR008218">
    <property type="entry name" value="ATPase_V1-cplx_f_g_su"/>
</dbReference>
<keyword evidence="2" id="KW-0813">Transport</keyword>
<gene>
    <name evidence="4" type="ORF">DCW38_03275</name>
</gene>
<evidence type="ECO:0000313" key="5">
    <source>
        <dbReference type="Proteomes" id="UP000264062"/>
    </source>
</evidence>
<evidence type="ECO:0000256" key="2">
    <source>
        <dbReference type="ARBA" id="ARBA00022448"/>
    </source>
</evidence>
<dbReference type="Gene3D" id="3.40.50.10580">
    <property type="entry name" value="ATPase, V1 complex, subunit F"/>
    <property type="match status" value="1"/>
</dbReference>
<dbReference type="EMBL" id="DMZY01000098">
    <property type="protein sequence ID" value="HAV92185.1"/>
    <property type="molecule type" value="Genomic_DNA"/>
</dbReference>
<evidence type="ECO:0000256" key="1">
    <source>
        <dbReference type="ARBA" id="ARBA00010148"/>
    </source>
</evidence>
<keyword evidence="3" id="KW-0406">Ion transport</keyword>
<protein>
    <submittedName>
        <fullName evidence="4">V-type ATP synthase subunit F</fullName>
        <ecNumber evidence="4">3.6.3.14</ecNumber>
    </submittedName>
</protein>
<dbReference type="GO" id="GO:0016787">
    <property type="term" value="F:hydrolase activity"/>
    <property type="evidence" value="ECO:0007669"/>
    <property type="project" value="UniProtKB-KW"/>
</dbReference>
<reference evidence="4 5" key="1">
    <citation type="journal article" date="2018" name="Nat. Biotechnol.">
        <title>A standardized bacterial taxonomy based on genome phylogeny substantially revises the tree of life.</title>
        <authorList>
            <person name="Parks D.H."/>
            <person name="Chuvochina M."/>
            <person name="Waite D.W."/>
            <person name="Rinke C."/>
            <person name="Skarshewski A."/>
            <person name="Chaumeil P.A."/>
            <person name="Hugenholtz P."/>
        </authorList>
    </citation>
    <scope>NUCLEOTIDE SEQUENCE [LARGE SCALE GENOMIC DNA]</scope>
    <source>
        <strain evidence="4">UBA9956</strain>
    </source>
</reference>
<dbReference type="Pfam" id="PF01990">
    <property type="entry name" value="ATP-synt_F"/>
    <property type="match status" value="1"/>
</dbReference>
<accession>A0A350H9G9</accession>
<dbReference type="GO" id="GO:0046961">
    <property type="term" value="F:proton-transporting ATPase activity, rotational mechanism"/>
    <property type="evidence" value="ECO:0007669"/>
    <property type="project" value="InterPro"/>
</dbReference>
<comment type="similarity">
    <text evidence="1">Belongs to the V-ATPase F subunit family.</text>
</comment>
<evidence type="ECO:0000256" key="3">
    <source>
        <dbReference type="ARBA" id="ARBA00023065"/>
    </source>
</evidence>
<dbReference type="AlphaFoldDB" id="A0A350H9G9"/>
<organism evidence="4 5">
    <name type="scientific">candidate division WOR-3 bacterium</name>
    <dbReference type="NCBI Taxonomy" id="2052148"/>
    <lineage>
        <taxon>Bacteria</taxon>
        <taxon>Bacteria division WOR-3</taxon>
    </lineage>
</organism>
<dbReference type="Proteomes" id="UP000264062">
    <property type="component" value="Unassembled WGS sequence"/>
</dbReference>